<reference evidence="3" key="1">
    <citation type="submission" date="2015-09" db="EMBL/GenBank/DDBJ databases">
        <authorList>
            <consortium name="Pathogen Informatics"/>
        </authorList>
    </citation>
    <scope>NUCLEOTIDE SEQUENCE [LARGE SCALE GENOMIC DNA]</scope>
    <source>
        <strain evidence="3">Lake Konstanz</strain>
    </source>
</reference>
<name>A0A0S4KKY7_BODSA</name>
<evidence type="ECO:0000313" key="3">
    <source>
        <dbReference type="Proteomes" id="UP000051952"/>
    </source>
</evidence>
<accession>A0A0S4KKY7</accession>
<dbReference type="AlphaFoldDB" id="A0A0S4KKY7"/>
<feature type="region of interest" description="Disordered" evidence="1">
    <location>
        <begin position="136"/>
        <end position="160"/>
    </location>
</feature>
<dbReference type="Proteomes" id="UP000051952">
    <property type="component" value="Unassembled WGS sequence"/>
</dbReference>
<evidence type="ECO:0000256" key="1">
    <source>
        <dbReference type="SAM" id="MobiDB-lite"/>
    </source>
</evidence>
<proteinExistence type="predicted"/>
<sequence length="386" mass="42996">MILDRNLLPITKKIVEVTNNGTKIETTYTACYSKDVGRYIISPAMVVVLSTLMTGAFEENFLNIGESFEYEMAKFLYLAVQAFHGRLLRDLVDFIVGPLAVIGEAAQKILEYDTKIAFHSLTLRIAGSVHADTPEHTTKDFGLESGDRVRETKRDGELPTQKSEDAWIEMSSCGPGSANVVLHIPCVITLHIRCKDAASPLPAKVLDSILVEHKRGGVNRTPIELCDQQLHRIRTLADRRRTPSQTSVFKDYGQMLCNLGAPVIPVLYVSQACTLSSNVMSWDHVNAIGPHCIMAEGIGEHSLNIPSQLLDKTSPDAQYITARLHRVKKTIMLFESRQKVKVVDAAVTSAPHLDSKKGQHSSEQCAFHSERSHPVATEWLRRKRSW</sequence>
<gene>
    <name evidence="2" type="ORF">BSAL_33600</name>
</gene>
<organism evidence="2 3">
    <name type="scientific">Bodo saltans</name>
    <name type="common">Flagellated protozoan</name>
    <dbReference type="NCBI Taxonomy" id="75058"/>
    <lineage>
        <taxon>Eukaryota</taxon>
        <taxon>Discoba</taxon>
        <taxon>Euglenozoa</taxon>
        <taxon>Kinetoplastea</taxon>
        <taxon>Metakinetoplastina</taxon>
        <taxon>Eubodonida</taxon>
        <taxon>Bodonidae</taxon>
        <taxon>Bodo</taxon>
    </lineage>
</organism>
<dbReference type="VEuPathDB" id="TriTrypDB:BSAL_33600"/>
<keyword evidence="3" id="KW-1185">Reference proteome</keyword>
<dbReference type="EMBL" id="CYKH01001958">
    <property type="protein sequence ID" value="CUI15269.1"/>
    <property type="molecule type" value="Genomic_DNA"/>
</dbReference>
<evidence type="ECO:0000313" key="2">
    <source>
        <dbReference type="EMBL" id="CUI15269.1"/>
    </source>
</evidence>
<protein>
    <submittedName>
        <fullName evidence="2">Uncharacterized protein</fullName>
    </submittedName>
</protein>